<evidence type="ECO:0000313" key="3">
    <source>
        <dbReference type="Proteomes" id="UP000725649"/>
    </source>
</evidence>
<dbReference type="InterPro" id="IPR058093">
    <property type="entry name" value="LA_2272-like"/>
</dbReference>
<dbReference type="AlphaFoldDB" id="A0A928HJ49"/>
<sequence length="156" mass="16460">MKKLAVLLAFVLCAAPAFAESGIVKLSLWGKRLAIAAPANTQHITGLELGIGSDTDYLAGVQLDYVYGKAGEVKGVQSALLSRSNKLTGAQLAAINLSEGYLKGAQLGFYNQAESLTGVQLGFVNNVKNIHGLQIGLVNIAKNGWFPVMVLVNGRF</sequence>
<dbReference type="Proteomes" id="UP000725649">
    <property type="component" value="Unassembled WGS sequence"/>
</dbReference>
<dbReference type="EMBL" id="SUVG01000007">
    <property type="protein sequence ID" value="MBE6421752.1"/>
    <property type="molecule type" value="Genomic_DNA"/>
</dbReference>
<organism evidence="2 3">
    <name type="scientific">Candidatus Avelusimicrobium gallicola</name>
    <dbReference type="NCBI Taxonomy" id="2562704"/>
    <lineage>
        <taxon>Bacteria</taxon>
        <taxon>Pseudomonadati</taxon>
        <taxon>Elusimicrobiota</taxon>
        <taxon>Elusimicrobia</taxon>
        <taxon>Elusimicrobiales</taxon>
        <taxon>Elusimicrobiaceae</taxon>
        <taxon>Candidatus Avelusimicrobium</taxon>
    </lineage>
</organism>
<protein>
    <recommendedName>
        <fullName evidence="4">Porin</fullName>
    </recommendedName>
</protein>
<dbReference type="NCBIfam" id="NF047436">
    <property type="entry name" value="LA_2272_repeat"/>
    <property type="match status" value="2"/>
</dbReference>
<gene>
    <name evidence="2" type="ORF">E7027_06495</name>
</gene>
<evidence type="ECO:0000256" key="1">
    <source>
        <dbReference type="SAM" id="SignalP"/>
    </source>
</evidence>
<keyword evidence="1" id="KW-0732">Signal</keyword>
<name>A0A928HJ49_9BACT</name>
<feature type="chain" id="PRO_5037941605" description="Porin" evidence="1">
    <location>
        <begin position="20"/>
        <end position="156"/>
    </location>
</feature>
<proteinExistence type="predicted"/>
<feature type="signal peptide" evidence="1">
    <location>
        <begin position="1"/>
        <end position="19"/>
    </location>
</feature>
<evidence type="ECO:0008006" key="4">
    <source>
        <dbReference type="Google" id="ProtNLM"/>
    </source>
</evidence>
<accession>A0A928HJ49</accession>
<evidence type="ECO:0000313" key="2">
    <source>
        <dbReference type="EMBL" id="MBE6421752.1"/>
    </source>
</evidence>
<comment type="caution">
    <text evidence="2">The sequence shown here is derived from an EMBL/GenBank/DDBJ whole genome shotgun (WGS) entry which is preliminary data.</text>
</comment>
<reference evidence="2" key="1">
    <citation type="submission" date="2019-04" db="EMBL/GenBank/DDBJ databases">
        <title>Evolution of Biomass-Degrading Anaerobic Consortia Revealed by Metagenomics.</title>
        <authorList>
            <person name="Peng X."/>
        </authorList>
    </citation>
    <scope>NUCLEOTIDE SEQUENCE</scope>
    <source>
        <strain evidence="2">SIG66</strain>
    </source>
</reference>